<reference evidence="3" key="1">
    <citation type="submission" date="2022-08" db="EMBL/GenBank/DDBJ databases">
        <authorList>
            <consortium name="DOE Joint Genome Institute"/>
            <person name="Min B."/>
            <person name="Sierra-Patev S."/>
            <person name="Naranjo-Ortiz M."/>
            <person name="Looney B."/>
            <person name="Konkel Z."/>
            <person name="Slot J.C."/>
            <person name="Sakamoto Y."/>
            <person name="Steenwyk J.L."/>
            <person name="Rokas A."/>
            <person name="Carro J."/>
            <person name="Camarero S."/>
            <person name="Ferreira P."/>
            <person name="Molpeceres G."/>
            <person name="Ruiz-duenas F.J."/>
            <person name="Serrano A."/>
            <person name="Henrissat B."/>
            <person name="Drula E."/>
            <person name="Hughes K.W."/>
            <person name="Mata J.L."/>
            <person name="Ishikawa N.K."/>
            <person name="Vargas-Isla R."/>
            <person name="Ushijima S."/>
            <person name="Smith C.A."/>
            <person name="Ahrendt S."/>
            <person name="Andreopoulos W."/>
            <person name="He G."/>
            <person name="LaButti K."/>
            <person name="Lipzen A."/>
            <person name="Ng V."/>
            <person name="Riley R."/>
            <person name="Sandor L."/>
            <person name="Barry K."/>
            <person name="Martinez A.T."/>
            <person name="Xiao Y."/>
            <person name="Gibbons J.G."/>
            <person name="Terashima K."/>
            <person name="Hibbett D.S."/>
            <person name="Grigoriev I.V."/>
        </authorList>
    </citation>
    <scope>NUCLEOTIDE SEQUENCE</scope>
    <source>
        <strain evidence="3">ET3784</strain>
    </source>
</reference>
<dbReference type="InterPro" id="IPR036397">
    <property type="entry name" value="RNaseH_sf"/>
</dbReference>
<comment type="caution">
    <text evidence="3">The sequence shown here is derived from an EMBL/GenBank/DDBJ whole genome shotgun (WGS) entry which is preliminary data.</text>
</comment>
<dbReference type="AlphaFoldDB" id="A0AA38MX12"/>
<keyword evidence="4" id="KW-1185">Reference proteome</keyword>
<feature type="domain" description="RNase H type-1" evidence="2">
    <location>
        <begin position="238"/>
        <end position="297"/>
    </location>
</feature>
<dbReference type="InterPro" id="IPR002156">
    <property type="entry name" value="RNaseH_domain"/>
</dbReference>
<dbReference type="Proteomes" id="UP001176059">
    <property type="component" value="Unassembled WGS sequence"/>
</dbReference>
<reference evidence="3" key="2">
    <citation type="journal article" date="2023" name="Proc. Natl. Acad. Sci. U.S.A.">
        <title>A global phylogenomic analysis of the shiitake genus Lentinula.</title>
        <authorList>
            <person name="Sierra-Patev S."/>
            <person name="Min B."/>
            <person name="Naranjo-Ortiz M."/>
            <person name="Looney B."/>
            <person name="Konkel Z."/>
            <person name="Slot J.C."/>
            <person name="Sakamoto Y."/>
            <person name="Steenwyk J.L."/>
            <person name="Rokas A."/>
            <person name="Carro J."/>
            <person name="Camarero S."/>
            <person name="Ferreira P."/>
            <person name="Molpeceres G."/>
            <person name="Ruiz-Duenas F.J."/>
            <person name="Serrano A."/>
            <person name="Henrissat B."/>
            <person name="Drula E."/>
            <person name="Hughes K.W."/>
            <person name="Mata J.L."/>
            <person name="Ishikawa N.K."/>
            <person name="Vargas-Isla R."/>
            <person name="Ushijima S."/>
            <person name="Smith C.A."/>
            <person name="Donoghue J."/>
            <person name="Ahrendt S."/>
            <person name="Andreopoulos W."/>
            <person name="He G."/>
            <person name="LaButti K."/>
            <person name="Lipzen A."/>
            <person name="Ng V."/>
            <person name="Riley R."/>
            <person name="Sandor L."/>
            <person name="Barry K."/>
            <person name="Martinez A.T."/>
            <person name="Xiao Y."/>
            <person name="Gibbons J.G."/>
            <person name="Terashima K."/>
            <person name="Grigoriev I.V."/>
            <person name="Hibbett D."/>
        </authorList>
    </citation>
    <scope>NUCLEOTIDE SEQUENCE</scope>
    <source>
        <strain evidence="3">ET3784</strain>
    </source>
</reference>
<proteinExistence type="predicted"/>
<evidence type="ECO:0000313" key="4">
    <source>
        <dbReference type="Proteomes" id="UP001176059"/>
    </source>
</evidence>
<name>A0AA38MX12_9AGAR</name>
<accession>A0AA38MX12</accession>
<dbReference type="GO" id="GO:0004523">
    <property type="term" value="F:RNA-DNA hybrid ribonuclease activity"/>
    <property type="evidence" value="ECO:0007669"/>
    <property type="project" value="InterPro"/>
</dbReference>
<evidence type="ECO:0000259" key="2">
    <source>
        <dbReference type="PROSITE" id="PS50879"/>
    </source>
</evidence>
<dbReference type="EMBL" id="JANVFO010000007">
    <property type="protein sequence ID" value="KAJ3735974.1"/>
    <property type="molecule type" value="Genomic_DNA"/>
</dbReference>
<protein>
    <recommendedName>
        <fullName evidence="2">RNase H type-1 domain-containing protein</fullName>
    </recommendedName>
</protein>
<evidence type="ECO:0000256" key="1">
    <source>
        <dbReference type="SAM" id="MobiDB-lite"/>
    </source>
</evidence>
<evidence type="ECO:0000313" key="3">
    <source>
        <dbReference type="EMBL" id="KAJ3735974.1"/>
    </source>
</evidence>
<gene>
    <name evidence="3" type="ORF">DFJ43DRAFT_985430</name>
</gene>
<feature type="region of interest" description="Disordered" evidence="1">
    <location>
        <begin position="170"/>
        <end position="195"/>
    </location>
</feature>
<feature type="compositionally biased region" description="Basic and acidic residues" evidence="1">
    <location>
        <begin position="173"/>
        <end position="185"/>
    </location>
</feature>
<feature type="non-terminal residue" evidence="3">
    <location>
        <position position="297"/>
    </location>
</feature>
<dbReference type="Gene3D" id="3.30.420.10">
    <property type="entry name" value="Ribonuclease H-like superfamily/Ribonuclease H"/>
    <property type="match status" value="1"/>
</dbReference>
<dbReference type="PROSITE" id="PS50879">
    <property type="entry name" value="RNASE_H_1"/>
    <property type="match status" value="1"/>
</dbReference>
<organism evidence="3 4">
    <name type="scientific">Lentinula guzmanii</name>
    <dbReference type="NCBI Taxonomy" id="2804957"/>
    <lineage>
        <taxon>Eukaryota</taxon>
        <taxon>Fungi</taxon>
        <taxon>Dikarya</taxon>
        <taxon>Basidiomycota</taxon>
        <taxon>Agaricomycotina</taxon>
        <taxon>Agaricomycetes</taxon>
        <taxon>Agaricomycetidae</taxon>
        <taxon>Agaricales</taxon>
        <taxon>Marasmiineae</taxon>
        <taxon>Omphalotaceae</taxon>
        <taxon>Lentinula</taxon>
    </lineage>
</organism>
<sequence length="297" mass="33631">MRLKTYLSFRPTWTKVADALFALKVPTSEYNVDPKVRTNIFLQSWQTYKNKSQIPRLKTLIDTAKKYGLRIEGIAFSRDILRSMPIWYHKEAHPQICSMNTTRASICLQRKHGIRTVGDALDLANKCQGPDHQAISTCPGEGCEDIRARYNCKHPNGCINQARKLLDMLPPKWDPRSELPEDYEQKPTANGNDSEEKVIPFDRRVTTSGTLAEIFRIFTDENVQPSNQVPLLRQTIDEPRMITVATDGSCEHNGEENARAGAGIFITNWCSKNKSLKLPRYLPQSNQTGELVAAKVA</sequence>
<dbReference type="GO" id="GO:0003676">
    <property type="term" value="F:nucleic acid binding"/>
    <property type="evidence" value="ECO:0007669"/>
    <property type="project" value="InterPro"/>
</dbReference>